<organism evidence="1 2">
    <name type="scientific">Entomomonas asaccharolytica</name>
    <dbReference type="NCBI Taxonomy" id="2785331"/>
    <lineage>
        <taxon>Bacteria</taxon>
        <taxon>Pseudomonadati</taxon>
        <taxon>Pseudomonadota</taxon>
        <taxon>Gammaproteobacteria</taxon>
        <taxon>Pseudomonadales</taxon>
        <taxon>Pseudomonadaceae</taxon>
        <taxon>Entomomonas</taxon>
    </lineage>
</organism>
<reference evidence="1 2" key="1">
    <citation type="submission" date="2021-01" db="EMBL/GenBank/DDBJ databases">
        <title>Entomomonas sp. F2A isolated from a house cricket (Acheta domesticus).</title>
        <authorList>
            <person name="Spergser J."/>
            <person name="Busse H.-J."/>
        </authorList>
    </citation>
    <scope>NUCLEOTIDE SEQUENCE [LARGE SCALE GENOMIC DNA]</scope>
    <source>
        <strain evidence="1 2">F2A</strain>
    </source>
</reference>
<gene>
    <name evidence="1" type="ORF">JHT90_00980</name>
</gene>
<evidence type="ECO:0000313" key="2">
    <source>
        <dbReference type="Proteomes" id="UP000595278"/>
    </source>
</evidence>
<sequence length="248" mass="28003">MNETLRNNYLAAMQIDTWLPRVVLPYAAPSVTATDNNVISDSSVSQPILETVTKEIIVDITVEEKVTIIEPITVEQSYTPEITSATTTSDETPHFSLQLMQAGRCLLLVELPTGSAFQIRDPAYQLLRNILRAAKLPDSPQLLGDIVHWPLFKQIVIPQGRKEAQEFLQSFISTYQEQATDSCCLWLIGLSTIRYTIGLDEQDYYQTPIVDLLGQTLLSPSLELLIDNPQYKANLWQSIRQLIPLWQV</sequence>
<dbReference type="Proteomes" id="UP000595278">
    <property type="component" value="Chromosome"/>
</dbReference>
<keyword evidence="2" id="KW-1185">Reference proteome</keyword>
<dbReference type="EMBL" id="CP067393">
    <property type="protein sequence ID" value="QQP85867.1"/>
    <property type="molecule type" value="Genomic_DNA"/>
</dbReference>
<accession>A0A974RX64</accession>
<dbReference type="AlphaFoldDB" id="A0A974RX64"/>
<evidence type="ECO:0000313" key="1">
    <source>
        <dbReference type="EMBL" id="QQP85867.1"/>
    </source>
</evidence>
<protein>
    <submittedName>
        <fullName evidence="1">Energy transducer TonB</fullName>
    </submittedName>
</protein>
<name>A0A974RX64_9GAMM</name>
<dbReference type="RefSeq" id="WP_201093017.1">
    <property type="nucleotide sequence ID" value="NZ_CP067393.1"/>
</dbReference>
<dbReference type="KEGG" id="eaz:JHT90_00980"/>
<proteinExistence type="predicted"/>